<dbReference type="Proteomes" id="UP001420932">
    <property type="component" value="Unassembled WGS sequence"/>
</dbReference>
<keyword evidence="2" id="KW-1185">Reference proteome</keyword>
<name>A0AAP0PQP6_9MAGN</name>
<comment type="caution">
    <text evidence="1">The sequence shown here is derived from an EMBL/GenBank/DDBJ whole genome shotgun (WGS) entry which is preliminary data.</text>
</comment>
<gene>
    <name evidence="1" type="ORF">Syun_009234</name>
</gene>
<reference evidence="1 2" key="1">
    <citation type="submission" date="2024-01" db="EMBL/GenBank/DDBJ databases">
        <title>Genome assemblies of Stephania.</title>
        <authorList>
            <person name="Yang L."/>
        </authorList>
    </citation>
    <scope>NUCLEOTIDE SEQUENCE [LARGE SCALE GENOMIC DNA]</scope>
    <source>
        <strain evidence="1">YNDBR</strain>
        <tissue evidence="1">Leaf</tissue>
    </source>
</reference>
<evidence type="ECO:0000313" key="2">
    <source>
        <dbReference type="Proteomes" id="UP001420932"/>
    </source>
</evidence>
<sequence>MYSMQRPRRVGLRTSEEDDAKQRLVILQVHDCGCHVFLWADKAKKVDVEMKEKKAWACFSDVGSSNIKDEEVGKHNYDVTLMMMTVMFEKPVAMANNTSRALDMKMRKFSYEVFQIKVFKVC</sequence>
<dbReference type="EMBL" id="JBBNAF010000004">
    <property type="protein sequence ID" value="KAK9150925.1"/>
    <property type="molecule type" value="Genomic_DNA"/>
</dbReference>
<accession>A0AAP0PQP6</accession>
<proteinExistence type="predicted"/>
<evidence type="ECO:0000313" key="1">
    <source>
        <dbReference type="EMBL" id="KAK9150925.1"/>
    </source>
</evidence>
<organism evidence="1 2">
    <name type="scientific">Stephania yunnanensis</name>
    <dbReference type="NCBI Taxonomy" id="152371"/>
    <lineage>
        <taxon>Eukaryota</taxon>
        <taxon>Viridiplantae</taxon>
        <taxon>Streptophyta</taxon>
        <taxon>Embryophyta</taxon>
        <taxon>Tracheophyta</taxon>
        <taxon>Spermatophyta</taxon>
        <taxon>Magnoliopsida</taxon>
        <taxon>Ranunculales</taxon>
        <taxon>Menispermaceae</taxon>
        <taxon>Menispermoideae</taxon>
        <taxon>Cissampelideae</taxon>
        <taxon>Stephania</taxon>
    </lineage>
</organism>
<dbReference type="AlphaFoldDB" id="A0AAP0PQP6"/>
<protein>
    <submittedName>
        <fullName evidence="1">Uncharacterized protein</fullName>
    </submittedName>
</protein>